<feature type="region of interest" description="Disordered" evidence="1">
    <location>
        <begin position="197"/>
        <end position="221"/>
    </location>
</feature>
<feature type="compositionally biased region" description="Low complexity" evidence="1">
    <location>
        <begin position="145"/>
        <end position="162"/>
    </location>
</feature>
<dbReference type="GeneID" id="111253555"/>
<evidence type="ECO:0000256" key="1">
    <source>
        <dbReference type="SAM" id="MobiDB-lite"/>
    </source>
</evidence>
<keyword evidence="2" id="KW-0812">Transmembrane</keyword>
<keyword evidence="2" id="KW-0472">Membrane</keyword>
<evidence type="ECO:0000313" key="3">
    <source>
        <dbReference type="EnsemblMetazoa" id="XP_022668860"/>
    </source>
</evidence>
<feature type="region of interest" description="Disordered" evidence="1">
    <location>
        <begin position="133"/>
        <end position="165"/>
    </location>
</feature>
<accession>A0A7M7KLX6</accession>
<dbReference type="AlphaFoldDB" id="A0A7M7KLX6"/>
<dbReference type="RefSeq" id="XP_022668860.1">
    <property type="nucleotide sequence ID" value="XM_022813125.1"/>
</dbReference>
<reference evidence="3" key="1">
    <citation type="submission" date="2021-01" db="UniProtKB">
        <authorList>
            <consortium name="EnsemblMetazoa"/>
        </authorList>
    </citation>
    <scope>IDENTIFICATION</scope>
</reference>
<name>A0A7M7KLX6_VARDE</name>
<dbReference type="Proteomes" id="UP000594260">
    <property type="component" value="Unplaced"/>
</dbReference>
<feature type="transmembrane region" description="Helical" evidence="2">
    <location>
        <begin position="236"/>
        <end position="258"/>
    </location>
</feature>
<feature type="compositionally biased region" description="Basic and acidic residues" evidence="1">
    <location>
        <begin position="197"/>
        <end position="206"/>
    </location>
</feature>
<organism evidence="3 4">
    <name type="scientific">Varroa destructor</name>
    <name type="common">Honeybee mite</name>
    <dbReference type="NCBI Taxonomy" id="109461"/>
    <lineage>
        <taxon>Eukaryota</taxon>
        <taxon>Metazoa</taxon>
        <taxon>Ecdysozoa</taxon>
        <taxon>Arthropoda</taxon>
        <taxon>Chelicerata</taxon>
        <taxon>Arachnida</taxon>
        <taxon>Acari</taxon>
        <taxon>Parasitiformes</taxon>
        <taxon>Mesostigmata</taxon>
        <taxon>Gamasina</taxon>
        <taxon>Dermanyssoidea</taxon>
        <taxon>Varroidae</taxon>
        <taxon>Varroa</taxon>
    </lineage>
</organism>
<feature type="compositionally biased region" description="Basic and acidic residues" evidence="1">
    <location>
        <begin position="38"/>
        <end position="50"/>
    </location>
</feature>
<protein>
    <submittedName>
        <fullName evidence="3">Uncharacterized protein</fullName>
    </submittedName>
</protein>
<keyword evidence="2" id="KW-1133">Transmembrane helix</keyword>
<proteinExistence type="predicted"/>
<evidence type="ECO:0000256" key="2">
    <source>
        <dbReference type="SAM" id="Phobius"/>
    </source>
</evidence>
<keyword evidence="4" id="KW-1185">Reference proteome</keyword>
<dbReference type="EnsemblMetazoa" id="XM_022813125">
    <property type="protein sequence ID" value="XP_022668860"/>
    <property type="gene ID" value="LOC111253555"/>
</dbReference>
<evidence type="ECO:0000313" key="4">
    <source>
        <dbReference type="Proteomes" id="UP000594260"/>
    </source>
</evidence>
<sequence>MHMSLQKNTHHLTSPLRDIRSVVAGRRRPYPDETSVDFDSKQESKKHADEIGPSDLQSRRVPVSDIVQEGSADGTHNARHPKLHTTKRAFASVKKDKFMAETGFSLKLADQSIALKSSRDSATVVSKRNKNLTADAAERSNNHAGVSSLSSSIGSSKHNGSSIRTGTIQLNMPNYDFEDKNIGSLVDLRPKPRSQELARDIVRPYAKDSSSTEGPHENGTKKPRQEVIYLTPTQKVLLYVLLVVFIYTVIVTLFVHLYCLYKCCVSNEDEML</sequence>
<feature type="region of interest" description="Disordered" evidence="1">
    <location>
        <begin position="1"/>
        <end position="60"/>
    </location>
</feature>